<evidence type="ECO:0000256" key="6">
    <source>
        <dbReference type="ARBA" id="ARBA00022792"/>
    </source>
</evidence>
<dbReference type="PROSITE" id="PS00072">
    <property type="entry name" value="ACYL_COA_DH_1"/>
    <property type="match status" value="1"/>
</dbReference>
<evidence type="ECO:0000256" key="1">
    <source>
        <dbReference type="ARBA" id="ARBA00001974"/>
    </source>
</evidence>
<comment type="similarity">
    <text evidence="3">Belongs to the acyl-CoA dehydrogenase family.</text>
</comment>
<proteinExistence type="inferred from homology"/>
<evidence type="ECO:0000256" key="8">
    <source>
        <dbReference type="ARBA" id="ARBA00022989"/>
    </source>
</evidence>
<dbReference type="GO" id="GO:0003995">
    <property type="term" value="F:acyl-CoA dehydrogenase activity"/>
    <property type="evidence" value="ECO:0007669"/>
    <property type="project" value="InterPro"/>
</dbReference>
<accession>A0A8H6PYQ2</accession>
<evidence type="ECO:0000256" key="3">
    <source>
        <dbReference type="ARBA" id="ARBA00009347"/>
    </source>
</evidence>
<organism evidence="16 17">
    <name type="scientific">Aspergillus felis</name>
    <dbReference type="NCBI Taxonomy" id="1287682"/>
    <lineage>
        <taxon>Eukaryota</taxon>
        <taxon>Fungi</taxon>
        <taxon>Dikarya</taxon>
        <taxon>Ascomycota</taxon>
        <taxon>Pezizomycotina</taxon>
        <taxon>Eurotiomycetes</taxon>
        <taxon>Eurotiomycetidae</taxon>
        <taxon>Eurotiales</taxon>
        <taxon>Aspergillaceae</taxon>
        <taxon>Aspergillus</taxon>
        <taxon>Aspergillus subgen. Fumigati</taxon>
    </lineage>
</organism>
<dbReference type="AlphaFoldDB" id="A0A8H6PYQ2"/>
<dbReference type="InterPro" id="IPR009075">
    <property type="entry name" value="AcylCo_DH/oxidase_C"/>
</dbReference>
<name>A0A8H6PYQ2_9EURO</name>
<evidence type="ECO:0000256" key="10">
    <source>
        <dbReference type="ARBA" id="ARBA00023136"/>
    </source>
</evidence>
<evidence type="ECO:0000259" key="14">
    <source>
        <dbReference type="Pfam" id="PF02770"/>
    </source>
</evidence>
<dbReference type="Gene3D" id="1.10.540.10">
    <property type="entry name" value="Acyl-CoA dehydrogenase/oxidase, N-terminal domain"/>
    <property type="match status" value="1"/>
</dbReference>
<dbReference type="Gene3D" id="2.40.110.10">
    <property type="entry name" value="Butyryl-CoA Dehydrogenase, subunit A, domain 2"/>
    <property type="match status" value="1"/>
</dbReference>
<dbReference type="GO" id="GO:0050660">
    <property type="term" value="F:flavin adenine dinucleotide binding"/>
    <property type="evidence" value="ECO:0007669"/>
    <property type="project" value="InterPro"/>
</dbReference>
<evidence type="ECO:0000259" key="15">
    <source>
        <dbReference type="Pfam" id="PF02771"/>
    </source>
</evidence>
<feature type="domain" description="Acyl-CoA oxidase/dehydrogenase middle" evidence="14">
    <location>
        <begin position="558"/>
        <end position="651"/>
    </location>
</feature>
<comment type="cofactor">
    <cofactor evidence="1">
        <name>FAD</name>
        <dbReference type="ChEBI" id="CHEBI:57692"/>
    </cofactor>
</comment>
<feature type="domain" description="Acyl-CoA dehydrogenase/oxidase C-terminal" evidence="13">
    <location>
        <begin position="663"/>
        <end position="814"/>
    </location>
</feature>
<feature type="domain" description="Acyl-CoA dehydrogenase/oxidase N-terminal" evidence="15">
    <location>
        <begin position="428"/>
        <end position="554"/>
    </location>
</feature>
<dbReference type="FunFam" id="2.40.110.10:FF:000002">
    <property type="entry name" value="Acyl-CoA dehydrogenase fadE12"/>
    <property type="match status" value="1"/>
</dbReference>
<evidence type="ECO:0000313" key="17">
    <source>
        <dbReference type="Proteomes" id="UP000654922"/>
    </source>
</evidence>
<keyword evidence="8" id="KW-1133">Transmembrane helix</keyword>
<evidence type="ECO:0000256" key="12">
    <source>
        <dbReference type="SAM" id="MobiDB-lite"/>
    </source>
</evidence>
<dbReference type="PANTHER" id="PTHR48083:SF17">
    <property type="entry name" value="ACYL-COA DEHYDROGENASE (AFU_ORTHOLOGUE AFUA_2G16630)-RELATED"/>
    <property type="match status" value="1"/>
</dbReference>
<dbReference type="PANTHER" id="PTHR48083">
    <property type="entry name" value="MEDIUM-CHAIN SPECIFIC ACYL-COA DEHYDROGENASE, MITOCHONDRIAL-RELATED"/>
    <property type="match status" value="1"/>
</dbReference>
<dbReference type="InterPro" id="IPR013786">
    <property type="entry name" value="AcylCoA_DH/ox_N"/>
</dbReference>
<evidence type="ECO:0000259" key="13">
    <source>
        <dbReference type="Pfam" id="PF00441"/>
    </source>
</evidence>
<feature type="repeat" description="Solcar" evidence="11">
    <location>
        <begin position="220"/>
        <end position="310"/>
    </location>
</feature>
<dbReference type="SUPFAM" id="SSF56645">
    <property type="entry name" value="Acyl-CoA dehydrogenase NM domain-like"/>
    <property type="match status" value="1"/>
</dbReference>
<dbReference type="Pfam" id="PF02771">
    <property type="entry name" value="Acyl-CoA_dh_N"/>
    <property type="match status" value="1"/>
</dbReference>
<keyword evidence="9" id="KW-0560">Oxidoreductase</keyword>
<sequence>MTSNNQSSPWEAVASGTTAAILANIIIYPLDTVKTRLQVQVHSRSKCTEPKEDKSRSPPPIHTSYDNVLDAVSHVVQEEGISGLYRGLSSSILSTASMNFAYFYWSTKARTVYQHFLETYKIPDSNGIVKELLLGAVGGAMAQICTNPIAVIVTRQQTCRGADEAKSILGVLKDIVRSEDGWTGLWRGLKVNLILVVNPMITYSLYQWLRGILLRFRKPLGFADVFLLGALSKVAATVVTHPLIVSKTMLQSKPPACRDGRAFRGFTEVLLFIIQYEGLRRLYKGLAPQIVKGFLVQGLMMMLKERTELFLRHVMLSYNKRLLVSGRGLGFHRTICCKEMCSINAGYAGVETETPGVPDGRADRLRALAYRSEVQLQDTGMDLYPQRTPTAVYSTISKLLANNMSSTASNTPFADPLWLNRPYSPYYTASHRRLQREVREYVDTHIAPFCEEWEQHGSVPVEVQTRHAELGYTAVAAFPLAKDYLHGQRLPGDIDPREWDGFHDLIVIDELARCGYLGIVWALGCGNSIGGPPVINFGNEAQKRRFLPDILTGKARFCLGVTEPDAGSDVAGITTTAERKGDVYIVNGAKKWITNGIFADYCTAAVRTGGEGIQGISALVIPMKAPGVTCRKIRNSGVEASGSTYIEFDQVKVPVANLLGQENHGFPIIMNNFNHERLWLACTSLRMARVCAEDAYNHAIRRETFGKKLIENQVIRAKFSAMGRSLDSAYAWMEQLVYMSEMARKDGRDIAMGGLFANLKVLAGRTLEMVNREAQQVLGGLGYSKNGRGARIEQISRDVRVMVVGGGSEEILSDLAVNQEIKAMARKAQSKL</sequence>
<comment type="subcellular location">
    <subcellularLocation>
        <location evidence="2">Membrane</location>
        <topology evidence="2">Multi-pass membrane protein</topology>
    </subcellularLocation>
</comment>
<evidence type="ECO:0000256" key="4">
    <source>
        <dbReference type="ARBA" id="ARBA00022630"/>
    </source>
</evidence>
<evidence type="ECO:0000256" key="2">
    <source>
        <dbReference type="ARBA" id="ARBA00004141"/>
    </source>
</evidence>
<dbReference type="Proteomes" id="UP000654922">
    <property type="component" value="Unassembled WGS sequence"/>
</dbReference>
<dbReference type="SUPFAM" id="SSF47203">
    <property type="entry name" value="Acyl-CoA dehydrogenase C-terminal domain-like"/>
    <property type="match status" value="1"/>
</dbReference>
<evidence type="ECO:0000256" key="11">
    <source>
        <dbReference type="PROSITE-ProRule" id="PRU00282"/>
    </source>
</evidence>
<evidence type="ECO:0000256" key="5">
    <source>
        <dbReference type="ARBA" id="ARBA00022692"/>
    </source>
</evidence>
<dbReference type="Gene3D" id="1.50.40.10">
    <property type="entry name" value="Mitochondrial carrier domain"/>
    <property type="match status" value="1"/>
</dbReference>
<dbReference type="GO" id="GO:0033539">
    <property type="term" value="P:fatty acid beta-oxidation using acyl-CoA dehydrogenase"/>
    <property type="evidence" value="ECO:0007669"/>
    <property type="project" value="TreeGrafter"/>
</dbReference>
<keyword evidence="6" id="KW-0496">Mitochondrion</keyword>
<dbReference type="Pfam" id="PF00441">
    <property type="entry name" value="Acyl-CoA_dh_1"/>
    <property type="match status" value="1"/>
</dbReference>
<dbReference type="PROSITE" id="PS50920">
    <property type="entry name" value="SOLCAR"/>
    <property type="match status" value="3"/>
</dbReference>
<keyword evidence="5 11" id="KW-0812">Transmembrane</keyword>
<dbReference type="Pfam" id="PF00153">
    <property type="entry name" value="Mito_carr"/>
    <property type="match status" value="3"/>
</dbReference>
<dbReference type="EMBL" id="JACBAE010001349">
    <property type="protein sequence ID" value="KAF7162827.1"/>
    <property type="molecule type" value="Genomic_DNA"/>
</dbReference>
<dbReference type="Pfam" id="PF02770">
    <property type="entry name" value="Acyl-CoA_dh_M"/>
    <property type="match status" value="1"/>
</dbReference>
<dbReference type="Gene3D" id="1.20.140.10">
    <property type="entry name" value="Butyryl-CoA Dehydrogenase, subunit A, domain 3"/>
    <property type="match status" value="1"/>
</dbReference>
<dbReference type="InterPro" id="IPR050741">
    <property type="entry name" value="Acyl-CoA_dehydrogenase"/>
</dbReference>
<dbReference type="InterPro" id="IPR046373">
    <property type="entry name" value="Acyl-CoA_Oxase/DH_mid-dom_sf"/>
</dbReference>
<dbReference type="GO" id="GO:0005737">
    <property type="term" value="C:cytoplasm"/>
    <property type="evidence" value="ECO:0007669"/>
    <property type="project" value="TreeGrafter"/>
</dbReference>
<evidence type="ECO:0000256" key="7">
    <source>
        <dbReference type="ARBA" id="ARBA00022827"/>
    </source>
</evidence>
<dbReference type="InterPro" id="IPR018108">
    <property type="entry name" value="MCP_transmembrane"/>
</dbReference>
<dbReference type="InterPro" id="IPR037069">
    <property type="entry name" value="AcylCoA_DH/ox_N_sf"/>
</dbReference>
<comment type="caution">
    <text evidence="16">The sequence shown here is derived from an EMBL/GenBank/DDBJ whole genome shotgun (WGS) entry which is preliminary data.</text>
</comment>
<keyword evidence="4" id="KW-0285">Flavoprotein</keyword>
<dbReference type="InterPro" id="IPR023395">
    <property type="entry name" value="MCP_dom_sf"/>
</dbReference>
<keyword evidence="7" id="KW-0274">FAD</keyword>
<keyword evidence="6" id="KW-0999">Mitochondrion inner membrane</keyword>
<feature type="repeat" description="Solcar" evidence="11">
    <location>
        <begin position="126"/>
        <end position="212"/>
    </location>
</feature>
<feature type="compositionally biased region" description="Basic and acidic residues" evidence="12">
    <location>
        <begin position="46"/>
        <end position="56"/>
    </location>
</feature>
<protein>
    <recommendedName>
        <fullName evidence="18">Acyl-CoA dehydrogenase</fullName>
    </recommendedName>
</protein>
<dbReference type="GO" id="GO:0016020">
    <property type="term" value="C:membrane"/>
    <property type="evidence" value="ECO:0007669"/>
    <property type="project" value="UniProtKB-SubCell"/>
</dbReference>
<reference evidence="16" key="1">
    <citation type="submission" date="2020-06" db="EMBL/GenBank/DDBJ databases">
        <title>Draft genome sequences of strains closely related to Aspergillus parafelis and Aspergillus hiratsukae.</title>
        <authorList>
            <person name="Dos Santos R.A.C."/>
            <person name="Rivero-Menendez O."/>
            <person name="Steenwyk J.L."/>
            <person name="Mead M.E."/>
            <person name="Goldman G.H."/>
            <person name="Alastruey-Izquierdo A."/>
            <person name="Rokas A."/>
        </authorList>
    </citation>
    <scope>NUCLEOTIDE SEQUENCE</scope>
    <source>
        <strain evidence="16">CNM-CM5623</strain>
    </source>
</reference>
<gene>
    <name evidence="16" type="ORF">CNMCM5623_007949</name>
</gene>
<feature type="repeat" description="Solcar" evidence="11">
    <location>
        <begin position="7"/>
        <end position="112"/>
    </location>
</feature>
<feature type="region of interest" description="Disordered" evidence="12">
    <location>
        <begin position="42"/>
        <end position="62"/>
    </location>
</feature>
<dbReference type="InterPro" id="IPR006091">
    <property type="entry name" value="Acyl-CoA_Oxase/DH_mid-dom"/>
</dbReference>
<dbReference type="InterPro" id="IPR036250">
    <property type="entry name" value="AcylCo_DH-like_C"/>
</dbReference>
<dbReference type="InterPro" id="IPR006089">
    <property type="entry name" value="Acyl-CoA_DH_CS"/>
</dbReference>
<evidence type="ECO:0008006" key="18">
    <source>
        <dbReference type="Google" id="ProtNLM"/>
    </source>
</evidence>
<dbReference type="InterPro" id="IPR009100">
    <property type="entry name" value="AcylCoA_DH/oxidase_NM_dom_sf"/>
</dbReference>
<evidence type="ECO:0000256" key="9">
    <source>
        <dbReference type="ARBA" id="ARBA00023002"/>
    </source>
</evidence>
<keyword evidence="10 11" id="KW-0472">Membrane</keyword>
<dbReference type="SUPFAM" id="SSF103506">
    <property type="entry name" value="Mitochondrial carrier"/>
    <property type="match status" value="1"/>
</dbReference>
<evidence type="ECO:0000313" key="16">
    <source>
        <dbReference type="EMBL" id="KAF7162827.1"/>
    </source>
</evidence>
<dbReference type="OrthoDB" id="10254877at2759"/>